<evidence type="ECO:0000256" key="4">
    <source>
        <dbReference type="SAM" id="Phobius"/>
    </source>
</evidence>
<gene>
    <name evidence="6" type="ORF">OLC1_LOCUS6587</name>
</gene>
<name>A0AAV1CM69_OLDCO</name>
<feature type="transmembrane region" description="Helical" evidence="4">
    <location>
        <begin position="13"/>
        <end position="33"/>
    </location>
</feature>
<keyword evidence="2" id="KW-0503">Monooxygenase</keyword>
<evidence type="ECO:0000313" key="6">
    <source>
        <dbReference type="EMBL" id="CAI9095667.1"/>
    </source>
</evidence>
<accession>A0AAV1CM69</accession>
<dbReference type="GO" id="GO:0004497">
    <property type="term" value="F:monooxygenase activity"/>
    <property type="evidence" value="ECO:0007669"/>
    <property type="project" value="UniProtKB-KW"/>
</dbReference>
<dbReference type="Pfam" id="PF01494">
    <property type="entry name" value="FAD_binding_3"/>
    <property type="match status" value="1"/>
</dbReference>
<organism evidence="6 7">
    <name type="scientific">Oldenlandia corymbosa var. corymbosa</name>
    <dbReference type="NCBI Taxonomy" id="529605"/>
    <lineage>
        <taxon>Eukaryota</taxon>
        <taxon>Viridiplantae</taxon>
        <taxon>Streptophyta</taxon>
        <taxon>Embryophyta</taxon>
        <taxon>Tracheophyta</taxon>
        <taxon>Spermatophyta</taxon>
        <taxon>Magnoliopsida</taxon>
        <taxon>eudicotyledons</taxon>
        <taxon>Gunneridae</taxon>
        <taxon>Pentapetalae</taxon>
        <taxon>asterids</taxon>
        <taxon>lamiids</taxon>
        <taxon>Gentianales</taxon>
        <taxon>Rubiaceae</taxon>
        <taxon>Rubioideae</taxon>
        <taxon>Spermacoceae</taxon>
        <taxon>Hedyotis-Oldenlandia complex</taxon>
        <taxon>Oldenlandia</taxon>
    </lineage>
</organism>
<dbReference type="InterPro" id="IPR002938">
    <property type="entry name" value="FAD-bd"/>
</dbReference>
<keyword evidence="7" id="KW-1185">Reference proteome</keyword>
<protein>
    <submittedName>
        <fullName evidence="6">OLC1v1031662C1</fullName>
    </submittedName>
</protein>
<dbReference type="AlphaFoldDB" id="A0AAV1CM69"/>
<dbReference type="Gene3D" id="3.50.50.60">
    <property type="entry name" value="FAD/NAD(P)-binding domain"/>
    <property type="match status" value="1"/>
</dbReference>
<dbReference type="PANTHER" id="PTHR45934:SF9">
    <property type="entry name" value="FAD_NAD(P)-BINDING OXIDOREDUCTASE FAMILY PROTEIN"/>
    <property type="match status" value="1"/>
</dbReference>
<proteinExistence type="inferred from homology"/>
<dbReference type="InterPro" id="IPR044560">
    <property type="entry name" value="MOase"/>
</dbReference>
<comment type="similarity">
    <text evidence="3">Belongs to the 3-hydroxybenzoate 6-hydroxylase family.</text>
</comment>
<evidence type="ECO:0000256" key="1">
    <source>
        <dbReference type="ARBA" id="ARBA00023002"/>
    </source>
</evidence>
<keyword evidence="4" id="KW-1133">Transmembrane helix</keyword>
<dbReference type="EMBL" id="OX459119">
    <property type="protein sequence ID" value="CAI9095667.1"/>
    <property type="molecule type" value="Genomic_DNA"/>
</dbReference>
<evidence type="ECO:0000256" key="2">
    <source>
        <dbReference type="ARBA" id="ARBA00023033"/>
    </source>
</evidence>
<feature type="domain" description="FAD-binding" evidence="5">
    <location>
        <begin position="67"/>
        <end position="133"/>
    </location>
</feature>
<dbReference type="InterPro" id="IPR036188">
    <property type="entry name" value="FAD/NAD-bd_sf"/>
</dbReference>
<dbReference type="Proteomes" id="UP001161247">
    <property type="component" value="Chromosome 2"/>
</dbReference>
<keyword evidence="4" id="KW-0472">Membrane</keyword>
<reference evidence="6" key="1">
    <citation type="submission" date="2023-03" db="EMBL/GenBank/DDBJ databases">
        <authorList>
            <person name="Julca I."/>
        </authorList>
    </citation>
    <scope>NUCLEOTIDE SEQUENCE</scope>
</reference>
<dbReference type="GO" id="GO:0071949">
    <property type="term" value="F:FAD binding"/>
    <property type="evidence" value="ECO:0007669"/>
    <property type="project" value="InterPro"/>
</dbReference>
<sequence>MRSIHFNPSSSKVVYKIIMTNMTLILLLREVLIQVMLRHLWMRNEYSQELHGVERKILLANQLPEDAISFSTKLAGVEKKENGNIRVKLQDGSKLLAKVVVACDGIRSPVAKWMGFTAPKYAGYCAVRVVGLFPREPTI</sequence>
<keyword evidence="1" id="KW-0560">Oxidoreductase</keyword>
<keyword evidence="4" id="KW-0812">Transmembrane</keyword>
<evidence type="ECO:0000259" key="5">
    <source>
        <dbReference type="Pfam" id="PF01494"/>
    </source>
</evidence>
<dbReference type="SUPFAM" id="SSF51905">
    <property type="entry name" value="FAD/NAD(P)-binding domain"/>
    <property type="match status" value="1"/>
</dbReference>
<dbReference type="PANTHER" id="PTHR45934">
    <property type="entry name" value="FAD/NAD(P)-BINDING OXIDOREDUCTASE FAMILY PROTEIN"/>
    <property type="match status" value="1"/>
</dbReference>
<evidence type="ECO:0000313" key="7">
    <source>
        <dbReference type="Proteomes" id="UP001161247"/>
    </source>
</evidence>
<evidence type="ECO:0000256" key="3">
    <source>
        <dbReference type="ARBA" id="ARBA00024018"/>
    </source>
</evidence>